<feature type="region of interest" description="Disordered" evidence="1">
    <location>
        <begin position="336"/>
        <end position="370"/>
    </location>
</feature>
<keyword evidence="2" id="KW-0812">Transmembrane</keyword>
<proteinExistence type="predicted"/>
<organism evidence="4 5">
    <name type="scientific">Penicillium capsulatum</name>
    <dbReference type="NCBI Taxonomy" id="69766"/>
    <lineage>
        <taxon>Eukaryota</taxon>
        <taxon>Fungi</taxon>
        <taxon>Dikarya</taxon>
        <taxon>Ascomycota</taxon>
        <taxon>Pezizomycotina</taxon>
        <taxon>Eurotiomycetes</taxon>
        <taxon>Eurotiomycetidae</taxon>
        <taxon>Eurotiales</taxon>
        <taxon>Aspergillaceae</taxon>
        <taxon>Penicillium</taxon>
    </lineage>
</organism>
<feature type="chain" id="PRO_5040825630" description="Integral membrane protein" evidence="3">
    <location>
        <begin position="17"/>
        <end position="462"/>
    </location>
</feature>
<evidence type="ECO:0000313" key="5">
    <source>
        <dbReference type="Proteomes" id="UP001146351"/>
    </source>
</evidence>
<feature type="transmembrane region" description="Helical" evidence="2">
    <location>
        <begin position="54"/>
        <end position="80"/>
    </location>
</feature>
<evidence type="ECO:0000256" key="2">
    <source>
        <dbReference type="SAM" id="Phobius"/>
    </source>
</evidence>
<evidence type="ECO:0008006" key="6">
    <source>
        <dbReference type="Google" id="ProtNLM"/>
    </source>
</evidence>
<reference evidence="4" key="2">
    <citation type="journal article" date="2023" name="IMA Fungus">
        <title>Comparative genomic study of the Penicillium genus elucidates a diverse pangenome and 15 lateral gene transfer events.</title>
        <authorList>
            <person name="Petersen C."/>
            <person name="Sorensen T."/>
            <person name="Nielsen M.R."/>
            <person name="Sondergaard T.E."/>
            <person name="Sorensen J.L."/>
            <person name="Fitzpatrick D.A."/>
            <person name="Frisvad J.C."/>
            <person name="Nielsen K.L."/>
        </authorList>
    </citation>
    <scope>NUCLEOTIDE SEQUENCE</scope>
    <source>
        <strain evidence="4">IBT 21917</strain>
    </source>
</reference>
<feature type="signal peptide" evidence="3">
    <location>
        <begin position="1"/>
        <end position="16"/>
    </location>
</feature>
<feature type="compositionally biased region" description="Polar residues" evidence="1">
    <location>
        <begin position="358"/>
        <end position="370"/>
    </location>
</feature>
<keyword evidence="3" id="KW-0732">Signal</keyword>
<keyword evidence="2" id="KW-0472">Membrane</keyword>
<protein>
    <recommendedName>
        <fullName evidence="6">Integral membrane protein</fullName>
    </recommendedName>
</protein>
<evidence type="ECO:0000313" key="4">
    <source>
        <dbReference type="EMBL" id="KAJ5179977.1"/>
    </source>
</evidence>
<dbReference type="AlphaFoldDB" id="A0A9W9LX52"/>
<sequence>MLWLIWLVLRFFKIVPKVCRQASWIGRKANRTKFSETAASRSSKIIEFFDKQDFILKAILVEFQETQCFFMVACVAVVLFSKRHHNIFGASNMVNVWADHSIAGMCAAAGSFPVVWSLWTLQRSNMVSGWILFLSTATLAVAQFALYSMGKMPELNEMGHLDGTFPASCGRHPPPMRYCGWDGLDSAMMPNDLIIGWVNPVVLTVYVITVGMYLWPFAEKLLKSRAVAGTRPGLAQHFSRISITWHTEWFYIVRGVITALIELLLLATFLVYIFSLCYAALGVTAYNMEIIDWTAWGFGQFVALTTWAAVLCKYLYWTIFGTEAYAKSRFGEGNHIVQEDHPGSHDRNFEEKSGGVPGQSTYHSLGDSQNDMEMGRLSGARLYQNQRDSEARHGTYDFADTHVDSAPVQRETEFLRTSNFPTPRLSIHLPPGNGIHQEQDDLHGGPEPERLDSEANLIQKAK</sequence>
<name>A0A9W9LX52_9EURO</name>
<dbReference type="EMBL" id="JAPQKO010000002">
    <property type="protein sequence ID" value="KAJ5179977.1"/>
    <property type="molecule type" value="Genomic_DNA"/>
</dbReference>
<feature type="transmembrane region" description="Helical" evidence="2">
    <location>
        <begin position="249"/>
        <end position="281"/>
    </location>
</feature>
<comment type="caution">
    <text evidence="4">The sequence shown here is derived from an EMBL/GenBank/DDBJ whole genome shotgun (WGS) entry which is preliminary data.</text>
</comment>
<feature type="transmembrane region" description="Helical" evidence="2">
    <location>
        <begin position="100"/>
        <end position="119"/>
    </location>
</feature>
<keyword evidence="5" id="KW-1185">Reference proteome</keyword>
<evidence type="ECO:0000256" key="3">
    <source>
        <dbReference type="SAM" id="SignalP"/>
    </source>
</evidence>
<reference evidence="4" key="1">
    <citation type="submission" date="2022-11" db="EMBL/GenBank/DDBJ databases">
        <authorList>
            <person name="Petersen C."/>
        </authorList>
    </citation>
    <scope>NUCLEOTIDE SEQUENCE</scope>
    <source>
        <strain evidence="4">IBT 21917</strain>
    </source>
</reference>
<gene>
    <name evidence="4" type="ORF">N7492_003187</name>
</gene>
<feature type="transmembrane region" description="Helical" evidence="2">
    <location>
        <begin position="293"/>
        <end position="317"/>
    </location>
</feature>
<accession>A0A9W9LX52</accession>
<feature type="transmembrane region" description="Helical" evidence="2">
    <location>
        <begin position="131"/>
        <end position="150"/>
    </location>
</feature>
<dbReference type="OrthoDB" id="3789824at2759"/>
<keyword evidence="2" id="KW-1133">Transmembrane helix</keyword>
<evidence type="ECO:0000256" key="1">
    <source>
        <dbReference type="SAM" id="MobiDB-lite"/>
    </source>
</evidence>
<dbReference type="Proteomes" id="UP001146351">
    <property type="component" value="Unassembled WGS sequence"/>
</dbReference>
<feature type="region of interest" description="Disordered" evidence="1">
    <location>
        <begin position="416"/>
        <end position="462"/>
    </location>
</feature>
<feature type="compositionally biased region" description="Basic and acidic residues" evidence="1">
    <location>
        <begin position="336"/>
        <end position="353"/>
    </location>
</feature>
<feature type="transmembrane region" description="Helical" evidence="2">
    <location>
        <begin position="194"/>
        <end position="215"/>
    </location>
</feature>
<feature type="compositionally biased region" description="Basic and acidic residues" evidence="1">
    <location>
        <begin position="437"/>
        <end position="453"/>
    </location>
</feature>